<evidence type="ECO:0000256" key="1">
    <source>
        <dbReference type="SAM" id="MobiDB-lite"/>
    </source>
</evidence>
<dbReference type="PANTHER" id="PTHR22959">
    <property type="entry name" value="PYM PROTEIN"/>
    <property type="match status" value="1"/>
</dbReference>
<evidence type="ECO:0000313" key="4">
    <source>
        <dbReference type="Proteomes" id="UP000030690"/>
    </source>
</evidence>
<dbReference type="AlphaFoldDB" id="A0A024V3Y4"/>
<dbReference type="GO" id="GO:0035145">
    <property type="term" value="C:exon-exon junction complex"/>
    <property type="evidence" value="ECO:0007669"/>
    <property type="project" value="TreeGrafter"/>
</dbReference>
<dbReference type="GO" id="GO:1903259">
    <property type="term" value="P:exon-exon junction complex disassembly"/>
    <property type="evidence" value="ECO:0007669"/>
    <property type="project" value="InterPro"/>
</dbReference>
<feature type="region of interest" description="Disordered" evidence="1">
    <location>
        <begin position="129"/>
        <end position="167"/>
    </location>
</feature>
<dbReference type="GO" id="GO:0003723">
    <property type="term" value="F:RNA binding"/>
    <property type="evidence" value="ECO:0007669"/>
    <property type="project" value="TreeGrafter"/>
</dbReference>
<dbReference type="PANTHER" id="PTHR22959:SF0">
    <property type="entry name" value="PARTNER OF Y14 AND MAGO"/>
    <property type="match status" value="1"/>
</dbReference>
<dbReference type="EMBL" id="KI925116">
    <property type="protein sequence ID" value="ETW17698.1"/>
    <property type="molecule type" value="Genomic_DNA"/>
</dbReference>
<reference evidence="3 4" key="1">
    <citation type="submission" date="2013-02" db="EMBL/GenBank/DDBJ databases">
        <title>The Genome Annotation of Plasmodium falciparum Vietnam Oak-Knoll (FVO).</title>
        <authorList>
            <consortium name="The Broad Institute Genome Sequencing Platform"/>
            <consortium name="The Broad Institute Genome Sequencing Center for Infectious Disease"/>
            <person name="Neafsey D."/>
            <person name="Hoffman S."/>
            <person name="Volkman S."/>
            <person name="Rosenthal P."/>
            <person name="Walker B."/>
            <person name="Young S.K."/>
            <person name="Zeng Q."/>
            <person name="Gargeya S."/>
            <person name="Fitzgerald M."/>
            <person name="Haas B."/>
            <person name="Abouelleil A."/>
            <person name="Allen A.W."/>
            <person name="Alvarado L."/>
            <person name="Arachchi H.M."/>
            <person name="Berlin A.M."/>
            <person name="Chapman S.B."/>
            <person name="Gainer-Dewar J."/>
            <person name="Goldberg J."/>
            <person name="Griggs A."/>
            <person name="Gujja S."/>
            <person name="Hansen M."/>
            <person name="Howarth C."/>
            <person name="Imamovic A."/>
            <person name="Ireland A."/>
            <person name="Larimer J."/>
            <person name="McCowan C."/>
            <person name="Murphy C."/>
            <person name="Pearson M."/>
            <person name="Poon T.W."/>
            <person name="Priest M."/>
            <person name="Roberts A."/>
            <person name="Saif S."/>
            <person name="Shea T."/>
            <person name="Sisk P."/>
            <person name="Sykes S."/>
            <person name="Wortman J."/>
            <person name="Nusbaum C."/>
            <person name="Birren B."/>
        </authorList>
    </citation>
    <scope>NUCLEOTIDE SEQUENCE [LARGE SCALE GENOMIC DNA]</scope>
    <source>
        <strain evidence="4">Vietnam Oak-Knoll (FVO)</strain>
    </source>
</reference>
<accession>A0A024V3Y4</accession>
<dbReference type="InterPro" id="IPR039333">
    <property type="entry name" value="PYM1"/>
</dbReference>
<dbReference type="OrthoDB" id="21625at2759"/>
<proteinExistence type="predicted"/>
<dbReference type="Proteomes" id="UP000030690">
    <property type="component" value="Unassembled WGS sequence"/>
</dbReference>
<dbReference type="InterPro" id="IPR015362">
    <property type="entry name" value="WIBG_mago-bd"/>
</dbReference>
<dbReference type="InterPro" id="IPR036348">
    <property type="entry name" value="WIBG_N_sf"/>
</dbReference>
<protein>
    <recommendedName>
        <fullName evidence="2">WIBG Mago-binding domain-containing protein</fullName>
    </recommendedName>
</protein>
<gene>
    <name evidence="3" type="ORF">PFFVO_03348</name>
</gene>
<evidence type="ECO:0000259" key="2">
    <source>
        <dbReference type="SMART" id="SM01273"/>
    </source>
</evidence>
<reference evidence="3 4" key="2">
    <citation type="submission" date="2013-02" db="EMBL/GenBank/DDBJ databases">
        <title>The Genome Sequence of Plasmodium falciparum Vietnam Oak-Knoll (FVO).</title>
        <authorList>
            <consortium name="The Broad Institute Genome Sequencing Platform"/>
            <consortium name="The Broad Institute Genome Sequencing Center for Infectious Disease"/>
            <person name="Neafsey D."/>
            <person name="Cheeseman I."/>
            <person name="Volkman S."/>
            <person name="Adams J."/>
            <person name="Walker B."/>
            <person name="Young S.K."/>
            <person name="Zeng Q."/>
            <person name="Gargeya S."/>
            <person name="Fitzgerald M."/>
            <person name="Haas B."/>
            <person name="Abouelleil A."/>
            <person name="Alvarado L."/>
            <person name="Arachchi H.M."/>
            <person name="Berlin A.M."/>
            <person name="Chapman S.B."/>
            <person name="Dewar J."/>
            <person name="Goldberg J."/>
            <person name="Griggs A."/>
            <person name="Gujja S."/>
            <person name="Hansen M."/>
            <person name="Howarth C."/>
            <person name="Imamovic A."/>
            <person name="Larimer J."/>
            <person name="McCowan C."/>
            <person name="Murphy C."/>
            <person name="Neiman D."/>
            <person name="Pearson M."/>
            <person name="Priest M."/>
            <person name="Roberts A."/>
            <person name="Saif S."/>
            <person name="Shea T."/>
            <person name="Sisk P."/>
            <person name="Sykes S."/>
            <person name="Wortman J."/>
            <person name="Nusbaum C."/>
            <person name="Birren B."/>
        </authorList>
    </citation>
    <scope>NUCLEOTIDE SEQUENCE [LARGE SCALE GENOMIC DNA]</scope>
    <source>
        <strain evidence="4">Vietnam Oak-Knoll (FVO)</strain>
    </source>
</reference>
<feature type="domain" description="WIBG Mago-binding" evidence="2">
    <location>
        <begin position="48"/>
        <end position="74"/>
    </location>
</feature>
<feature type="compositionally biased region" description="Basic residues" evidence="1">
    <location>
        <begin position="148"/>
        <end position="160"/>
    </location>
</feature>
<dbReference type="GO" id="GO:0005737">
    <property type="term" value="C:cytoplasm"/>
    <property type="evidence" value="ECO:0007669"/>
    <property type="project" value="TreeGrafter"/>
</dbReference>
<evidence type="ECO:0000313" key="3">
    <source>
        <dbReference type="EMBL" id="ETW17698.1"/>
    </source>
</evidence>
<dbReference type="SMART" id="SM01273">
    <property type="entry name" value="Mago-bind"/>
    <property type="match status" value="1"/>
</dbReference>
<dbReference type="Pfam" id="PF09282">
    <property type="entry name" value="Mago-bind"/>
    <property type="match status" value="1"/>
</dbReference>
<dbReference type="SMR" id="A0A024V3Y4"/>
<organism evidence="3 4">
    <name type="scientific">Plasmodium falciparum Vietnam Oak-Knoll</name>
    <name type="common">FVO</name>
    <dbReference type="NCBI Taxonomy" id="1036723"/>
    <lineage>
        <taxon>Eukaryota</taxon>
        <taxon>Sar</taxon>
        <taxon>Alveolata</taxon>
        <taxon>Apicomplexa</taxon>
        <taxon>Aconoidasida</taxon>
        <taxon>Haemosporida</taxon>
        <taxon>Plasmodiidae</taxon>
        <taxon>Plasmodium</taxon>
        <taxon>Plasmodium (Laverania)</taxon>
    </lineage>
</organism>
<sequence>MQKKPSTGFKLENTYRALFDNDDNNEKSYIREVVTPLGDVYIINEKTQEKFIKGTQRSDGTFRKNIRVKTDYMPQEENCAYQVKGKLLEEQNRLLTKNTSPNVNINVNTNHNTFSHVNINRHVNLNNQQKKIPGWNPINDDQDEKLNSSKKKKKKKKKKPNKEIAEM</sequence>
<name>A0A024V3Y4_PLAFA</name>
<dbReference type="SUPFAM" id="SSF101931">
    <property type="entry name" value="Pym (Within the bgcn gene intron protein, WIBG), N-terminal domain"/>
    <property type="match status" value="1"/>
</dbReference>